<keyword evidence="1" id="KW-1133">Transmembrane helix</keyword>
<keyword evidence="1" id="KW-0812">Transmembrane</keyword>
<organism evidence="2 3">
    <name type="scientific">Roseofilum capinflatum BLCC-M114</name>
    <dbReference type="NCBI Taxonomy" id="3022440"/>
    <lineage>
        <taxon>Bacteria</taxon>
        <taxon>Bacillati</taxon>
        <taxon>Cyanobacteriota</taxon>
        <taxon>Cyanophyceae</taxon>
        <taxon>Desertifilales</taxon>
        <taxon>Desertifilaceae</taxon>
        <taxon>Roseofilum</taxon>
        <taxon>Roseofilum capinflatum</taxon>
    </lineage>
</organism>
<accession>A0ABT7B9C8</accession>
<gene>
    <name evidence="2" type="ORF">PMG25_16970</name>
</gene>
<dbReference type="Proteomes" id="UP001235849">
    <property type="component" value="Unassembled WGS sequence"/>
</dbReference>
<evidence type="ECO:0000313" key="3">
    <source>
        <dbReference type="Proteomes" id="UP001235849"/>
    </source>
</evidence>
<comment type="caution">
    <text evidence="2">The sequence shown here is derived from an EMBL/GenBank/DDBJ whole genome shotgun (WGS) entry which is preliminary data.</text>
</comment>
<name>A0ABT7B9C8_9CYAN</name>
<dbReference type="RefSeq" id="WP_283768080.1">
    <property type="nucleotide sequence ID" value="NZ_JAQOSO010000087.1"/>
</dbReference>
<reference evidence="2 3" key="1">
    <citation type="submission" date="2023-01" db="EMBL/GenBank/DDBJ databases">
        <title>Novel diversity within Roseofilum (Cyanobacteria; Desertifilaceae) from marine benthic mats with descriptions of four novel species.</title>
        <authorList>
            <person name="Wang Y."/>
            <person name="Berthold D.E."/>
            <person name="Hu J."/>
            <person name="Lefler F.W."/>
            <person name="Laughinghouse H.D. IV."/>
        </authorList>
    </citation>
    <scope>NUCLEOTIDE SEQUENCE [LARGE SCALE GENOMIC DNA]</scope>
    <source>
        <strain evidence="2 3">BLCC-M114</strain>
    </source>
</reference>
<evidence type="ECO:0000256" key="1">
    <source>
        <dbReference type="SAM" id="Phobius"/>
    </source>
</evidence>
<sequence>MNTIKKWIILGSIELIFCFWLLGNSANLVSAPSTLKVWLGILGYFSSLIFIPALSIIHIQSELSDAKRRQQQLKAAFPYDSFSLLELLDRKSTI</sequence>
<keyword evidence="3" id="KW-1185">Reference proteome</keyword>
<dbReference type="EMBL" id="JAQOSO010000087">
    <property type="protein sequence ID" value="MDJ1175784.1"/>
    <property type="molecule type" value="Genomic_DNA"/>
</dbReference>
<feature type="transmembrane region" description="Helical" evidence="1">
    <location>
        <begin position="7"/>
        <end position="26"/>
    </location>
</feature>
<protein>
    <submittedName>
        <fullName evidence="2">Uncharacterized protein</fullName>
    </submittedName>
</protein>
<keyword evidence="1" id="KW-0472">Membrane</keyword>
<proteinExistence type="predicted"/>
<feature type="transmembrane region" description="Helical" evidence="1">
    <location>
        <begin position="38"/>
        <end position="59"/>
    </location>
</feature>
<evidence type="ECO:0000313" key="2">
    <source>
        <dbReference type="EMBL" id="MDJ1175784.1"/>
    </source>
</evidence>